<reference evidence="2 3" key="1">
    <citation type="submission" date="2016-12" db="EMBL/GenBank/DDBJ databases">
        <title>Diversity of luminous bacteria.</title>
        <authorList>
            <person name="Yoshizawa S."/>
            <person name="Kogure K."/>
        </authorList>
    </citation>
    <scope>NUCLEOTIDE SEQUENCE [LARGE SCALE GENOMIC DNA]</scope>
    <source>
        <strain evidence="2 3">LC1-200</strain>
    </source>
</reference>
<feature type="signal peptide" evidence="1">
    <location>
        <begin position="1"/>
        <end position="20"/>
    </location>
</feature>
<comment type="caution">
    <text evidence="2">The sequence shown here is derived from an EMBL/GenBank/DDBJ whole genome shotgun (WGS) entry which is preliminary data.</text>
</comment>
<keyword evidence="1" id="KW-0732">Signal</keyword>
<sequence>MKKLLLAIFPFLLFSTPSFAYTKYAVLNSTPGTIQNLTFMEDSPFCHPHHIIHIGPWSSGIDPSRRGVCLVDKITGTLRMDDGTTIPLSYKSVGTSYAQYIIIATRVNNKWFAKITPGDVFG</sequence>
<name>A0A2S7VI38_PHOAN</name>
<dbReference type="OrthoDB" id="5880027at2"/>
<protein>
    <submittedName>
        <fullName evidence="2">Uncharacterized protein</fullName>
    </submittedName>
</protein>
<dbReference type="AlphaFoldDB" id="A0A2S7VI38"/>
<accession>A0A2S7VI38</accession>
<dbReference type="EMBL" id="MSCJ01000003">
    <property type="protein sequence ID" value="PQJ61843.1"/>
    <property type="molecule type" value="Genomic_DNA"/>
</dbReference>
<dbReference type="RefSeq" id="WP_105061699.1">
    <property type="nucleotide sequence ID" value="NZ_MSCJ01000003.1"/>
</dbReference>
<evidence type="ECO:0000256" key="1">
    <source>
        <dbReference type="SAM" id="SignalP"/>
    </source>
</evidence>
<proteinExistence type="predicted"/>
<evidence type="ECO:0000313" key="3">
    <source>
        <dbReference type="Proteomes" id="UP000238730"/>
    </source>
</evidence>
<dbReference type="Proteomes" id="UP000238730">
    <property type="component" value="Unassembled WGS sequence"/>
</dbReference>
<feature type="chain" id="PRO_5015444372" evidence="1">
    <location>
        <begin position="21"/>
        <end position="122"/>
    </location>
</feature>
<gene>
    <name evidence="2" type="ORF">BTO08_16370</name>
</gene>
<evidence type="ECO:0000313" key="2">
    <source>
        <dbReference type="EMBL" id="PQJ61843.1"/>
    </source>
</evidence>
<organism evidence="2 3">
    <name type="scientific">Photobacterium angustum</name>
    <dbReference type="NCBI Taxonomy" id="661"/>
    <lineage>
        <taxon>Bacteria</taxon>
        <taxon>Pseudomonadati</taxon>
        <taxon>Pseudomonadota</taxon>
        <taxon>Gammaproteobacteria</taxon>
        <taxon>Vibrionales</taxon>
        <taxon>Vibrionaceae</taxon>
        <taxon>Photobacterium</taxon>
    </lineage>
</organism>